<dbReference type="EMBL" id="JAXCGZ010018923">
    <property type="protein sequence ID" value="KAK7067118.1"/>
    <property type="molecule type" value="Genomic_DNA"/>
</dbReference>
<evidence type="ECO:0000313" key="2">
    <source>
        <dbReference type="EMBL" id="KAK7067118.1"/>
    </source>
</evidence>
<organism evidence="2 3">
    <name type="scientific">Halocaridina rubra</name>
    <name type="common">Hawaiian red shrimp</name>
    <dbReference type="NCBI Taxonomy" id="373956"/>
    <lineage>
        <taxon>Eukaryota</taxon>
        <taxon>Metazoa</taxon>
        <taxon>Ecdysozoa</taxon>
        <taxon>Arthropoda</taxon>
        <taxon>Crustacea</taxon>
        <taxon>Multicrustacea</taxon>
        <taxon>Malacostraca</taxon>
        <taxon>Eumalacostraca</taxon>
        <taxon>Eucarida</taxon>
        <taxon>Decapoda</taxon>
        <taxon>Pleocyemata</taxon>
        <taxon>Caridea</taxon>
        <taxon>Atyoidea</taxon>
        <taxon>Atyidae</taxon>
        <taxon>Halocaridina</taxon>
    </lineage>
</organism>
<feature type="region of interest" description="Disordered" evidence="1">
    <location>
        <begin position="21"/>
        <end position="46"/>
    </location>
</feature>
<feature type="region of interest" description="Disordered" evidence="1">
    <location>
        <begin position="162"/>
        <end position="199"/>
    </location>
</feature>
<sequence length="249" mass="28454">MHLDQRFVEVLDVDGEGFPLASRNPGFPGQGNSWTNRGRIDPRNKNIENGEMTRERVVVLRKVVPPDVAQCHGVVMLPSSCYRRFPQGIYNCPQNISGFTFSENVLTEDYILQGNVQSLIKEHRLHSKFRIKEAMRLGELICQSTKGPESFARKVKNNQNGENGRFSWHNGNASDEPIWTDGTSSYEKEPENTGRKRPPDISVSIWEEFRYGSSIFNKISDVPVNHGMCEWFRPILERFLSKAVVDIIL</sequence>
<evidence type="ECO:0000313" key="3">
    <source>
        <dbReference type="Proteomes" id="UP001381693"/>
    </source>
</evidence>
<proteinExistence type="predicted"/>
<protein>
    <submittedName>
        <fullName evidence="2">Uncharacterized protein</fullName>
    </submittedName>
</protein>
<dbReference type="AlphaFoldDB" id="A0AAN8ZX81"/>
<accession>A0AAN8ZX81</accession>
<feature type="compositionally biased region" description="Basic and acidic residues" evidence="1">
    <location>
        <begin position="186"/>
        <end position="199"/>
    </location>
</feature>
<comment type="caution">
    <text evidence="2">The sequence shown here is derived from an EMBL/GenBank/DDBJ whole genome shotgun (WGS) entry which is preliminary data.</text>
</comment>
<evidence type="ECO:0000256" key="1">
    <source>
        <dbReference type="SAM" id="MobiDB-lite"/>
    </source>
</evidence>
<feature type="non-terminal residue" evidence="2">
    <location>
        <position position="249"/>
    </location>
</feature>
<gene>
    <name evidence="2" type="ORF">SK128_016861</name>
</gene>
<name>A0AAN8ZX81_HALRR</name>
<dbReference type="Proteomes" id="UP001381693">
    <property type="component" value="Unassembled WGS sequence"/>
</dbReference>
<keyword evidence="3" id="KW-1185">Reference proteome</keyword>
<reference evidence="2 3" key="1">
    <citation type="submission" date="2023-11" db="EMBL/GenBank/DDBJ databases">
        <title>Halocaridina rubra genome assembly.</title>
        <authorList>
            <person name="Smith C."/>
        </authorList>
    </citation>
    <scope>NUCLEOTIDE SEQUENCE [LARGE SCALE GENOMIC DNA]</scope>
    <source>
        <strain evidence="2">EP-1</strain>
        <tissue evidence="2">Whole</tissue>
    </source>
</reference>